<dbReference type="Proteomes" id="UP000249757">
    <property type="component" value="Unassembled WGS sequence"/>
</dbReference>
<accession>A0A2W1FQG3</accession>
<reference evidence="2" key="1">
    <citation type="journal article" date="2022" name="Microb. Genom.">
        <title>A global pangenome for the wheat fungal pathogen Pyrenophora tritici-repentis and prediction of effector protein structural homology.</title>
        <authorList>
            <person name="Moolhuijzen P.M."/>
            <person name="See P.T."/>
            <person name="Shi G."/>
            <person name="Powell H.R."/>
            <person name="Cockram J."/>
            <person name="Jorgensen L.N."/>
            <person name="Benslimane H."/>
            <person name="Strelkov S.E."/>
            <person name="Turner J."/>
            <person name="Liu Z."/>
            <person name="Moffat C.S."/>
        </authorList>
    </citation>
    <scope>NUCLEOTIDE SEQUENCE [LARGE SCALE GENOMIC DNA]</scope>
</reference>
<sequence length="214" mass="23841">MARYRKSTTEGIQAFRHTVLFAIEYAVRADLGNDAGLQYKLLVALDTAASEVANQLALRHPGSQEKFQHWSASRLGFEDNICFLHLAAQLQLIDFVKHHIDKANYSVSRNESGYNFILATLDYSLFAKHQDPQILTIIPKSPSVNGALKAHGNIPGAFSSWETHLRGQDRDKPRRIEMSIVYLNSGADFLSVLDDSVQYPDKVVSLAKAAQKAV</sequence>
<dbReference type="EMBL" id="NRDI02000017">
    <property type="protein sequence ID" value="KAI1510253.1"/>
    <property type="molecule type" value="Genomic_DNA"/>
</dbReference>
<organism evidence="1 2">
    <name type="scientific">Pyrenophora tritici-repentis</name>
    <dbReference type="NCBI Taxonomy" id="45151"/>
    <lineage>
        <taxon>Eukaryota</taxon>
        <taxon>Fungi</taxon>
        <taxon>Dikarya</taxon>
        <taxon>Ascomycota</taxon>
        <taxon>Pezizomycotina</taxon>
        <taxon>Dothideomycetes</taxon>
        <taxon>Pleosporomycetidae</taxon>
        <taxon>Pleosporales</taxon>
        <taxon>Pleosporineae</taxon>
        <taxon>Pleosporaceae</taxon>
        <taxon>Pyrenophora</taxon>
    </lineage>
</organism>
<comment type="caution">
    <text evidence="1">The sequence shown here is derived from an EMBL/GenBank/DDBJ whole genome shotgun (WGS) entry which is preliminary data.</text>
</comment>
<evidence type="ECO:0000313" key="2">
    <source>
        <dbReference type="Proteomes" id="UP000249757"/>
    </source>
</evidence>
<gene>
    <name evidence="1" type="ORF">Ptr86124_010699</name>
</gene>
<keyword evidence="2" id="KW-1185">Reference proteome</keyword>
<proteinExistence type="predicted"/>
<dbReference type="AlphaFoldDB" id="A0A2W1FQG3"/>
<protein>
    <submittedName>
        <fullName evidence="1">Uncharacterized protein</fullName>
    </submittedName>
</protein>
<evidence type="ECO:0000313" key="1">
    <source>
        <dbReference type="EMBL" id="KAI1510253.1"/>
    </source>
</evidence>
<name>A0A2W1FQG3_9PLEO</name>